<dbReference type="InterPro" id="IPR050267">
    <property type="entry name" value="Anti-sigma-factor_SerPK"/>
</dbReference>
<gene>
    <name evidence="3" type="ORF">LK07_05510</name>
</gene>
<sequence length="156" mass="17183">MARRVARNDRRSRAGGTAVNATPYTSELELAAQADAVRWGRRHTRDVLSAWRLPDDRIDDAQLAVSELVTNAVRCVGNASLDAVPPRIRLTLHKEPHRLLIWVADPDPRPPVLNASPAAGAENGRGLLILERITKEWSYYFVPTGGKVVWCSIGLG</sequence>
<dbReference type="Gene3D" id="3.30.565.10">
    <property type="entry name" value="Histidine kinase-like ATPase, C-terminal domain"/>
    <property type="match status" value="1"/>
</dbReference>
<keyword evidence="1" id="KW-0418">Kinase</keyword>
<evidence type="ECO:0000259" key="2">
    <source>
        <dbReference type="Pfam" id="PF13581"/>
    </source>
</evidence>
<dbReference type="OrthoDB" id="4206624at2"/>
<dbReference type="EMBL" id="CP022433">
    <property type="protein sequence ID" value="ASN23575.1"/>
    <property type="molecule type" value="Genomic_DNA"/>
</dbReference>
<evidence type="ECO:0000313" key="4">
    <source>
        <dbReference type="Proteomes" id="UP000031501"/>
    </source>
</evidence>
<accession>A0A221NVK9</accession>
<dbReference type="Proteomes" id="UP000031501">
    <property type="component" value="Chromosome"/>
</dbReference>
<keyword evidence="3" id="KW-0547">Nucleotide-binding</keyword>
<protein>
    <submittedName>
        <fullName evidence="3">ATP-binding protein</fullName>
    </submittedName>
</protein>
<dbReference type="GO" id="GO:0005524">
    <property type="term" value="F:ATP binding"/>
    <property type="evidence" value="ECO:0007669"/>
    <property type="project" value="UniProtKB-KW"/>
</dbReference>
<keyword evidence="4" id="KW-1185">Reference proteome</keyword>
<dbReference type="SUPFAM" id="SSF55874">
    <property type="entry name" value="ATPase domain of HSP90 chaperone/DNA topoisomerase II/histidine kinase"/>
    <property type="match status" value="1"/>
</dbReference>
<dbReference type="GO" id="GO:0004674">
    <property type="term" value="F:protein serine/threonine kinase activity"/>
    <property type="evidence" value="ECO:0007669"/>
    <property type="project" value="UniProtKB-KW"/>
</dbReference>
<dbReference type="KEGG" id="splu:LK06_004425"/>
<dbReference type="AlphaFoldDB" id="A0A221NVK9"/>
<dbReference type="Pfam" id="PF13581">
    <property type="entry name" value="HATPase_c_2"/>
    <property type="match status" value="1"/>
</dbReference>
<keyword evidence="3" id="KW-0067">ATP-binding</keyword>
<dbReference type="InterPro" id="IPR003594">
    <property type="entry name" value="HATPase_dom"/>
</dbReference>
<reference evidence="3 4" key="1">
    <citation type="submission" date="2017-07" db="EMBL/GenBank/DDBJ databases">
        <title>Genome sequence of Streptomyces pluripotens MUSC 137T.</title>
        <authorList>
            <person name="Ser H.-L."/>
            <person name="Lee L.-H."/>
        </authorList>
    </citation>
    <scope>NUCLEOTIDE SEQUENCE [LARGE SCALE GENOMIC DNA]</scope>
    <source>
        <strain evidence="3 4">MUSC 137</strain>
    </source>
</reference>
<evidence type="ECO:0000256" key="1">
    <source>
        <dbReference type="ARBA" id="ARBA00022527"/>
    </source>
</evidence>
<keyword evidence="1" id="KW-0808">Transferase</keyword>
<name>A0A221NVK9_9ACTN</name>
<dbReference type="PANTHER" id="PTHR35526:SF3">
    <property type="entry name" value="ANTI-SIGMA-F FACTOR RSBW"/>
    <property type="match status" value="1"/>
</dbReference>
<keyword evidence="1" id="KW-0723">Serine/threonine-protein kinase</keyword>
<dbReference type="PANTHER" id="PTHR35526">
    <property type="entry name" value="ANTI-SIGMA-F FACTOR RSBW-RELATED"/>
    <property type="match status" value="1"/>
</dbReference>
<evidence type="ECO:0000313" key="3">
    <source>
        <dbReference type="EMBL" id="ASN23575.1"/>
    </source>
</evidence>
<organism evidence="3 4">
    <name type="scientific">Streptomyces pluripotens</name>
    <dbReference type="NCBI Taxonomy" id="1355015"/>
    <lineage>
        <taxon>Bacteria</taxon>
        <taxon>Bacillati</taxon>
        <taxon>Actinomycetota</taxon>
        <taxon>Actinomycetes</taxon>
        <taxon>Kitasatosporales</taxon>
        <taxon>Streptomycetaceae</taxon>
        <taxon>Streptomyces</taxon>
    </lineage>
</organism>
<dbReference type="CDD" id="cd16936">
    <property type="entry name" value="HATPase_RsbW-like"/>
    <property type="match status" value="1"/>
</dbReference>
<dbReference type="InterPro" id="IPR036890">
    <property type="entry name" value="HATPase_C_sf"/>
</dbReference>
<proteinExistence type="predicted"/>
<feature type="domain" description="Histidine kinase/HSP90-like ATPase" evidence="2">
    <location>
        <begin position="31"/>
        <end position="148"/>
    </location>
</feature>
<dbReference type="STRING" id="1355015.LK06_004425"/>